<feature type="transmembrane region" description="Helical" evidence="6">
    <location>
        <begin position="286"/>
        <end position="305"/>
    </location>
</feature>
<protein>
    <submittedName>
        <fullName evidence="7">Protein unc-93 homolog A</fullName>
    </submittedName>
</protein>
<dbReference type="InterPro" id="IPR051951">
    <property type="entry name" value="UNC-93_regulatory"/>
</dbReference>
<sequence length="375" mass="42952">MGTDDSIFYFDRLANSLYWAAQSAYLNQLSILYTDQLKSDASEKKCATQKKQQVKYKIANHVLMKLLEDHRSCWNPTTARFFGIHGLIYQTCHVWSNLMSYYVLRIGAVKEIDFKNATCKCGADFCTVDTDCSKNNLREPRDDLRNLLTGLFVALSVLSVLLVVFGLDELKKKKKNVTISWEYLIATCKHIKNKKQLFLIPMSLNIGVSQGFVMGDFTKDFVGCAWGVHNVGLVTTCLEPRFPVIQFLWLVRQVFRKEDHLSHCEGLEHRRDRHHASLKPDPSQSYMFFIISGILGAVLGTFWSQLRAFYGVLFKDKEGAAFANYQLWHAIGMAMAFAYSNYICTSMKIYIYIAFSTFGMIGYLLAERSHSLENK</sequence>
<dbReference type="AlphaFoldDB" id="A0AAV4S1E3"/>
<proteinExistence type="inferred from homology"/>
<keyword evidence="3 6" id="KW-0812">Transmembrane</keyword>
<dbReference type="GO" id="GO:0016020">
    <property type="term" value="C:membrane"/>
    <property type="evidence" value="ECO:0007669"/>
    <property type="project" value="UniProtKB-SubCell"/>
</dbReference>
<dbReference type="EMBL" id="BPLR01008731">
    <property type="protein sequence ID" value="GIY26784.1"/>
    <property type="molecule type" value="Genomic_DNA"/>
</dbReference>
<evidence type="ECO:0000256" key="6">
    <source>
        <dbReference type="SAM" id="Phobius"/>
    </source>
</evidence>
<comment type="caution">
    <text evidence="7">The sequence shown here is derived from an EMBL/GenBank/DDBJ whole genome shotgun (WGS) entry which is preliminary data.</text>
</comment>
<reference evidence="7 8" key="1">
    <citation type="submission" date="2021-06" db="EMBL/GenBank/DDBJ databases">
        <title>Caerostris extrusa draft genome.</title>
        <authorList>
            <person name="Kono N."/>
            <person name="Arakawa K."/>
        </authorList>
    </citation>
    <scope>NUCLEOTIDE SEQUENCE [LARGE SCALE GENOMIC DNA]</scope>
</reference>
<keyword evidence="8" id="KW-1185">Reference proteome</keyword>
<dbReference type="Pfam" id="PF05978">
    <property type="entry name" value="UNC-93"/>
    <property type="match status" value="1"/>
</dbReference>
<evidence type="ECO:0000256" key="3">
    <source>
        <dbReference type="ARBA" id="ARBA00022692"/>
    </source>
</evidence>
<comment type="similarity">
    <text evidence="2">Belongs to the unc-93 family.</text>
</comment>
<accession>A0AAV4S1E3</accession>
<dbReference type="Proteomes" id="UP001054945">
    <property type="component" value="Unassembled WGS sequence"/>
</dbReference>
<dbReference type="PANTHER" id="PTHR19444">
    <property type="entry name" value="UNC-93 RELATED"/>
    <property type="match status" value="1"/>
</dbReference>
<evidence type="ECO:0000256" key="1">
    <source>
        <dbReference type="ARBA" id="ARBA00004141"/>
    </source>
</evidence>
<keyword evidence="5 6" id="KW-0472">Membrane</keyword>
<evidence type="ECO:0000313" key="8">
    <source>
        <dbReference type="Proteomes" id="UP001054945"/>
    </source>
</evidence>
<dbReference type="InterPro" id="IPR010291">
    <property type="entry name" value="Ion_channel_UNC-93"/>
</dbReference>
<evidence type="ECO:0000256" key="4">
    <source>
        <dbReference type="ARBA" id="ARBA00022989"/>
    </source>
</evidence>
<feature type="transmembrane region" description="Helical" evidence="6">
    <location>
        <begin position="325"/>
        <end position="342"/>
    </location>
</feature>
<organism evidence="7 8">
    <name type="scientific">Caerostris extrusa</name>
    <name type="common">Bark spider</name>
    <name type="synonym">Caerostris bankana</name>
    <dbReference type="NCBI Taxonomy" id="172846"/>
    <lineage>
        <taxon>Eukaryota</taxon>
        <taxon>Metazoa</taxon>
        <taxon>Ecdysozoa</taxon>
        <taxon>Arthropoda</taxon>
        <taxon>Chelicerata</taxon>
        <taxon>Arachnida</taxon>
        <taxon>Araneae</taxon>
        <taxon>Araneomorphae</taxon>
        <taxon>Entelegynae</taxon>
        <taxon>Araneoidea</taxon>
        <taxon>Araneidae</taxon>
        <taxon>Caerostris</taxon>
    </lineage>
</organism>
<gene>
    <name evidence="7" type="primary">unc93a</name>
    <name evidence="7" type="ORF">CEXT_553171</name>
</gene>
<feature type="transmembrane region" description="Helical" evidence="6">
    <location>
        <begin position="349"/>
        <end position="366"/>
    </location>
</feature>
<evidence type="ECO:0000256" key="2">
    <source>
        <dbReference type="ARBA" id="ARBA00009172"/>
    </source>
</evidence>
<keyword evidence="4 6" id="KW-1133">Transmembrane helix</keyword>
<evidence type="ECO:0000313" key="7">
    <source>
        <dbReference type="EMBL" id="GIY26784.1"/>
    </source>
</evidence>
<name>A0AAV4S1E3_CAEEX</name>
<comment type="subcellular location">
    <subcellularLocation>
        <location evidence="1">Membrane</location>
        <topology evidence="1">Multi-pass membrane protein</topology>
    </subcellularLocation>
</comment>
<evidence type="ECO:0000256" key="5">
    <source>
        <dbReference type="ARBA" id="ARBA00023136"/>
    </source>
</evidence>
<dbReference type="PANTHER" id="PTHR19444:SF13">
    <property type="entry name" value="PROTEIN UNC-93 HOMOLOG A"/>
    <property type="match status" value="1"/>
</dbReference>
<feature type="transmembrane region" description="Helical" evidence="6">
    <location>
        <begin position="147"/>
        <end position="167"/>
    </location>
</feature>